<sequence>LRNFWRYWRSKKIHSTLYKIIYPEILDIDLTIFIIKMYGIRNLYKANVLCNLVNKELGITESVPMLKKALDTGQEKSIMTELLAWIEKYNDKDSYLRQDGWTLDSFTLLLFKKK</sequence>
<protein>
    <submittedName>
        <fullName evidence="1">Porphyra ssp. mitDNA for put. DNA polymerase</fullName>
    </submittedName>
</protein>
<proteinExistence type="predicted"/>
<accession>Q36510</accession>
<organism evidence="1">
    <name type="scientific">Porphyra sp</name>
    <dbReference type="NCBI Taxonomy" id="2790"/>
    <lineage>
        <taxon>Eukaryota</taxon>
        <taxon>Rhodophyta</taxon>
        <taxon>Bangiophyceae</taxon>
        <taxon>Bangiales</taxon>
        <taxon>Bangiaceae</taxon>
        <taxon>Porphyra</taxon>
    </lineage>
</organism>
<geneLocation type="mitochondrion" evidence="1"/>
<reference evidence="1" key="1">
    <citation type="submission" date="1992-03" db="EMBL/GenBank/DDBJ databases">
        <authorList>
            <person name="Lee M.A."/>
            <person name="Russel D.W.R."/>
        </authorList>
    </citation>
    <scope>NUCLEOTIDE SEQUENCE</scope>
</reference>
<keyword evidence="1" id="KW-0496">Mitochondrion</keyword>
<dbReference type="AlphaFoldDB" id="Q36510"/>
<dbReference type="EMBL" id="X65264">
    <property type="protein sequence ID" value="CAA46366.1"/>
    <property type="molecule type" value="Genomic_DNA"/>
</dbReference>
<feature type="non-terminal residue" evidence="1">
    <location>
        <position position="1"/>
    </location>
</feature>
<evidence type="ECO:0000313" key="1">
    <source>
        <dbReference type="EMBL" id="CAA46366.1"/>
    </source>
</evidence>
<name>Q36510_9RHOD</name>